<dbReference type="KEGG" id="ssck:SPSK_08081"/>
<dbReference type="VEuPathDB" id="FungiDB:SPSK_08081"/>
<dbReference type="AlphaFoldDB" id="A0A0F2MJD5"/>
<evidence type="ECO:0000313" key="2">
    <source>
        <dbReference type="EMBL" id="KJR88935.1"/>
    </source>
</evidence>
<keyword evidence="1" id="KW-0812">Transmembrane</keyword>
<name>A0A0F2MJD5_SPOSC</name>
<dbReference type="Proteomes" id="UP000033710">
    <property type="component" value="Unassembled WGS sequence"/>
</dbReference>
<comment type="caution">
    <text evidence="2">The sequence shown here is derived from an EMBL/GenBank/DDBJ whole genome shotgun (WGS) entry which is preliminary data.</text>
</comment>
<keyword evidence="1" id="KW-0472">Membrane</keyword>
<proteinExistence type="predicted"/>
<organism evidence="2 3">
    <name type="scientific">Sporothrix schenckii 1099-18</name>
    <dbReference type="NCBI Taxonomy" id="1397361"/>
    <lineage>
        <taxon>Eukaryota</taxon>
        <taxon>Fungi</taxon>
        <taxon>Dikarya</taxon>
        <taxon>Ascomycota</taxon>
        <taxon>Pezizomycotina</taxon>
        <taxon>Sordariomycetes</taxon>
        <taxon>Sordariomycetidae</taxon>
        <taxon>Ophiostomatales</taxon>
        <taxon>Ophiostomataceae</taxon>
        <taxon>Sporothrix</taxon>
    </lineage>
</organism>
<keyword evidence="1" id="KW-1133">Transmembrane helix</keyword>
<sequence length="119" mass="12924">MAAASSHGVSMLEAAVRDTFATLVKVHCVPFVLAEKTDAAVAAYGCRSWAVLCRCGRHGTGVCRRARRFWRGVRRRTPPCVLLVLVRRRRPARDVIGATVQICALDLAVLIITVLAVVA</sequence>
<accession>A0A0F2MJD5</accession>
<evidence type="ECO:0000313" key="3">
    <source>
        <dbReference type="Proteomes" id="UP000033710"/>
    </source>
</evidence>
<dbReference type="GeneID" id="27670003"/>
<evidence type="ECO:0000256" key="1">
    <source>
        <dbReference type="SAM" id="Phobius"/>
    </source>
</evidence>
<protein>
    <submittedName>
        <fullName evidence="2">Uncharacterized protein</fullName>
    </submittedName>
</protein>
<feature type="transmembrane region" description="Helical" evidence="1">
    <location>
        <begin position="95"/>
        <end position="118"/>
    </location>
</feature>
<dbReference type="RefSeq" id="XP_016591611.1">
    <property type="nucleotide sequence ID" value="XM_016734726.1"/>
</dbReference>
<gene>
    <name evidence="2" type="ORF">SPSK_08081</name>
</gene>
<reference evidence="2 3" key="1">
    <citation type="journal article" date="2014" name="BMC Genomics">
        <title>Comparative genomics of the major fungal agents of human and animal Sporotrichosis: Sporothrix schenckii and Sporothrix brasiliensis.</title>
        <authorList>
            <person name="Teixeira M.M."/>
            <person name="de Almeida L.G."/>
            <person name="Kubitschek-Barreira P."/>
            <person name="Alves F.L."/>
            <person name="Kioshima E.S."/>
            <person name="Abadio A.K."/>
            <person name="Fernandes L."/>
            <person name="Derengowski L.S."/>
            <person name="Ferreira K.S."/>
            <person name="Souza R.C."/>
            <person name="Ruiz J.C."/>
            <person name="de Andrade N.C."/>
            <person name="Paes H.C."/>
            <person name="Nicola A.M."/>
            <person name="Albuquerque P."/>
            <person name="Gerber A.L."/>
            <person name="Martins V.P."/>
            <person name="Peconick L.D."/>
            <person name="Neto A.V."/>
            <person name="Chaucanez C.B."/>
            <person name="Silva P.A."/>
            <person name="Cunha O.L."/>
            <person name="de Oliveira F.F."/>
            <person name="dos Santos T.C."/>
            <person name="Barros A.L."/>
            <person name="Soares M.A."/>
            <person name="de Oliveira L.M."/>
            <person name="Marini M.M."/>
            <person name="Villalobos-Duno H."/>
            <person name="Cunha M.M."/>
            <person name="de Hoog S."/>
            <person name="da Silveira J.F."/>
            <person name="Henrissat B."/>
            <person name="Nino-Vega G.A."/>
            <person name="Cisalpino P.S."/>
            <person name="Mora-Montes H.M."/>
            <person name="Almeida S.R."/>
            <person name="Stajich J.E."/>
            <person name="Lopes-Bezerra L.M."/>
            <person name="Vasconcelos A.T."/>
            <person name="Felipe M.S."/>
        </authorList>
    </citation>
    <scope>NUCLEOTIDE SEQUENCE [LARGE SCALE GENOMIC DNA]</scope>
    <source>
        <strain evidence="2 3">1099-18</strain>
    </source>
</reference>
<reference evidence="2 3" key="2">
    <citation type="journal article" date="2015" name="Eukaryot. Cell">
        <title>Asexual propagation of a virulent clone complex in a human and feline outbreak of sporotrichosis.</title>
        <authorList>
            <person name="Teixeira Mde M."/>
            <person name="Rodrigues A.M."/>
            <person name="Tsui C.K."/>
            <person name="de Almeida L.G."/>
            <person name="Van Diepeningen A.D."/>
            <person name="van den Ende B.G."/>
            <person name="Fernandes G.F."/>
            <person name="Kano R."/>
            <person name="Hamelin R.C."/>
            <person name="Lopes-Bezerra L.M."/>
            <person name="Vasconcelos A.T."/>
            <person name="de Hoog S."/>
            <person name="de Camargo Z.P."/>
            <person name="Felipe M.S."/>
        </authorList>
    </citation>
    <scope>NUCLEOTIDE SEQUENCE [LARGE SCALE GENOMIC DNA]</scope>
    <source>
        <strain evidence="2 3">1099-18</strain>
    </source>
</reference>
<dbReference type="EMBL" id="AXCR01000004">
    <property type="protein sequence ID" value="KJR88935.1"/>
    <property type="molecule type" value="Genomic_DNA"/>
</dbReference>